<reference evidence="2 3" key="2">
    <citation type="journal article" date="2021" name="Curr. Genet.">
        <title>Genetic response to nitrogen starvation in the aggressive Eucalyptus foliar pathogen Teratosphaeria destructans.</title>
        <authorList>
            <person name="Havenga M."/>
            <person name="Wingfield B.D."/>
            <person name="Wingfield M.J."/>
            <person name="Dreyer L.L."/>
            <person name="Roets F."/>
            <person name="Aylward J."/>
        </authorList>
    </citation>
    <scope>NUCLEOTIDE SEQUENCE [LARGE SCALE GENOMIC DNA]</scope>
    <source>
        <strain evidence="2">CMW44962</strain>
    </source>
</reference>
<sequence length="124" mass="14016">MPSTRPLDDAPCGLWELPPELMAMVLDDVESLDLVSLSRTNRSFRIYLQTQEKYLAQKITAKHSRRLEQALARLDFRGMGLRPALQTFLSVTGAAHDRNAGNDLHPSRAWILDFATCYARTNEA</sequence>
<dbReference type="InterPro" id="IPR036047">
    <property type="entry name" value="F-box-like_dom_sf"/>
</dbReference>
<evidence type="ECO:0000259" key="1">
    <source>
        <dbReference type="PROSITE" id="PS50181"/>
    </source>
</evidence>
<name>A0A9W7SRM4_9PEZI</name>
<dbReference type="SUPFAM" id="SSF81383">
    <property type="entry name" value="F-box domain"/>
    <property type="match status" value="1"/>
</dbReference>
<organism evidence="2 3">
    <name type="scientific">Teratosphaeria destructans</name>
    <dbReference type="NCBI Taxonomy" id="418781"/>
    <lineage>
        <taxon>Eukaryota</taxon>
        <taxon>Fungi</taxon>
        <taxon>Dikarya</taxon>
        <taxon>Ascomycota</taxon>
        <taxon>Pezizomycotina</taxon>
        <taxon>Dothideomycetes</taxon>
        <taxon>Dothideomycetidae</taxon>
        <taxon>Mycosphaerellales</taxon>
        <taxon>Teratosphaeriaceae</taxon>
        <taxon>Teratosphaeria</taxon>
    </lineage>
</organism>
<dbReference type="AlphaFoldDB" id="A0A9W7SRM4"/>
<evidence type="ECO:0000313" key="3">
    <source>
        <dbReference type="Proteomes" id="UP001138500"/>
    </source>
</evidence>
<feature type="domain" description="F-box" evidence="1">
    <location>
        <begin position="11"/>
        <end position="57"/>
    </location>
</feature>
<proteinExistence type="predicted"/>
<dbReference type="Pfam" id="PF00646">
    <property type="entry name" value="F-box"/>
    <property type="match status" value="1"/>
</dbReference>
<dbReference type="CDD" id="cd09917">
    <property type="entry name" value="F-box_SF"/>
    <property type="match status" value="1"/>
</dbReference>
<dbReference type="Proteomes" id="UP001138500">
    <property type="component" value="Unassembled WGS sequence"/>
</dbReference>
<dbReference type="OrthoDB" id="10571629at2759"/>
<keyword evidence="3" id="KW-1185">Reference proteome</keyword>
<protein>
    <recommendedName>
        <fullName evidence="1">F-box domain-containing protein</fullName>
    </recommendedName>
</protein>
<evidence type="ECO:0000313" key="2">
    <source>
        <dbReference type="EMBL" id="KAH9827292.1"/>
    </source>
</evidence>
<accession>A0A9W7SRM4</accession>
<reference evidence="2 3" key="1">
    <citation type="journal article" date="2018" name="IMA Fungus">
        <title>IMA Genome-F 10: Nine draft genome sequences of Claviceps purpurea s.lat., including C. arundinis, C. humidiphila, and C. cf. spartinae, pseudomolecules for the pitch canker pathogen Fusarium circinatum, draft genome of Davidsoniella eucalypti, Grosmannia galeiformis, Quambalaria eucalypti, and Teratosphaeria destructans.</title>
        <authorList>
            <person name="Wingfield B.D."/>
            <person name="Liu M."/>
            <person name="Nguyen H.D."/>
            <person name="Lane F.A."/>
            <person name="Morgan S.W."/>
            <person name="De Vos L."/>
            <person name="Wilken P.M."/>
            <person name="Duong T.A."/>
            <person name="Aylward J."/>
            <person name="Coetzee M.P."/>
            <person name="Dadej K."/>
            <person name="De Beer Z.W."/>
            <person name="Findlay W."/>
            <person name="Havenga M."/>
            <person name="Kolarik M."/>
            <person name="Menzies J.G."/>
            <person name="Naidoo K."/>
            <person name="Pochopski O."/>
            <person name="Shoukouhi P."/>
            <person name="Santana Q.C."/>
            <person name="Seifert K.A."/>
            <person name="Soal N."/>
            <person name="Steenkamp E.T."/>
            <person name="Tatham C.T."/>
            <person name="van der Nest M.A."/>
            <person name="Wingfield M.J."/>
        </authorList>
    </citation>
    <scope>NUCLEOTIDE SEQUENCE [LARGE SCALE GENOMIC DNA]</scope>
    <source>
        <strain evidence="2">CMW44962</strain>
    </source>
</reference>
<dbReference type="PROSITE" id="PS50181">
    <property type="entry name" value="FBOX"/>
    <property type="match status" value="1"/>
</dbReference>
<dbReference type="InterPro" id="IPR001810">
    <property type="entry name" value="F-box_dom"/>
</dbReference>
<feature type="non-terminal residue" evidence="2">
    <location>
        <position position="124"/>
    </location>
</feature>
<dbReference type="EMBL" id="RIBY02001892">
    <property type="protein sequence ID" value="KAH9827292.1"/>
    <property type="molecule type" value="Genomic_DNA"/>
</dbReference>
<comment type="caution">
    <text evidence="2">The sequence shown here is derived from an EMBL/GenBank/DDBJ whole genome shotgun (WGS) entry which is preliminary data.</text>
</comment>
<gene>
    <name evidence="2" type="ORF">Tdes44962_MAKER09762</name>
</gene>